<sequence>MRQQKVIRIVAIVIASALLITTVFAGIGSLFMG</sequence>
<dbReference type="AlphaFoldDB" id="A0A9X2MNR6"/>
<dbReference type="RefSeq" id="WP_257443053.1">
    <property type="nucleotide sequence ID" value="NZ_JANIPJ010000002.1"/>
</dbReference>
<dbReference type="NCBIfam" id="NF033880">
    <property type="entry name" value="Prli42"/>
    <property type="match status" value="1"/>
</dbReference>
<comment type="caution">
    <text evidence="1">The sequence shown here is derived from an EMBL/GenBank/DDBJ whole genome shotgun (WGS) entry which is preliminary data.</text>
</comment>
<organism evidence="1 2">
    <name type="scientific">Paenibacillus soyae</name>
    <dbReference type="NCBI Taxonomy" id="2969249"/>
    <lineage>
        <taxon>Bacteria</taxon>
        <taxon>Bacillati</taxon>
        <taxon>Bacillota</taxon>
        <taxon>Bacilli</taxon>
        <taxon>Bacillales</taxon>
        <taxon>Paenibacillaceae</taxon>
        <taxon>Paenibacillus</taxon>
    </lineage>
</organism>
<dbReference type="EMBL" id="JANIPJ010000002">
    <property type="protein sequence ID" value="MCR2803088.1"/>
    <property type="molecule type" value="Genomic_DNA"/>
</dbReference>
<protein>
    <submittedName>
        <fullName evidence="1">Stressosome-associated protein Prli42</fullName>
    </submittedName>
</protein>
<keyword evidence="2" id="KW-1185">Reference proteome</keyword>
<accession>A0A9X2MNR6</accession>
<gene>
    <name evidence="1" type="primary">prli42</name>
    <name evidence="1" type="ORF">NQZ67_04255</name>
</gene>
<dbReference type="Proteomes" id="UP001141950">
    <property type="component" value="Unassembled WGS sequence"/>
</dbReference>
<evidence type="ECO:0000313" key="2">
    <source>
        <dbReference type="Proteomes" id="UP001141950"/>
    </source>
</evidence>
<reference evidence="1" key="1">
    <citation type="submission" date="2022-08" db="EMBL/GenBank/DDBJ databases">
        <title>The genomic sequence of strain Paenibacillus sp. SCIV0701.</title>
        <authorList>
            <person name="Zhao H."/>
        </authorList>
    </citation>
    <scope>NUCLEOTIDE SEQUENCE</scope>
    <source>
        <strain evidence="1">SCIV0701</strain>
    </source>
</reference>
<evidence type="ECO:0000313" key="1">
    <source>
        <dbReference type="EMBL" id="MCR2803088.1"/>
    </source>
</evidence>
<name>A0A9X2MNR6_9BACL</name>
<dbReference type="InterPro" id="IPR049722">
    <property type="entry name" value="Prli42-like"/>
</dbReference>
<proteinExistence type="predicted"/>